<keyword evidence="3" id="KW-1185">Reference proteome</keyword>
<evidence type="ECO:0008006" key="4">
    <source>
        <dbReference type="Google" id="ProtNLM"/>
    </source>
</evidence>
<comment type="caution">
    <text evidence="2">The sequence shown here is derived from an EMBL/GenBank/DDBJ whole genome shotgun (WGS) entry which is preliminary data.</text>
</comment>
<sequence>MSSGRHQEEITEPSASHSTIMDVSLSSDTSTFSEEMIMSELALSPGESVHTKFGTGVVIKCSDEMVKVRVWRQPGKSIVSGAVATLSRDSILKKVAAAPGMTVRLSPSDKAQDSTSDEMYLIERYLPAKDAYLASSTQQGGRLARTLAVMSSSEAGTVDDIARAESHRELRPEQIDPKSTSSRFYPALEELIQRGEEAWSRAIDTASEYAPQILDNANQLKEAVTVNNVDISEETVAKLISDTSSASISSINNKLDMLSLGKTPGDESPSSSSADLTAQQALTTAAGHAAKVTNAASSGLSLPQAEEVKQIYTMLRDDDLTLLLKRGKERLKELIDVEVPERTSRALSAMGIELEETEYAATLESGKSSVKGGLAKLQRDAMDALNKLLEVDVTEKGIVVQGKSVDDGPSIKIDTAALHIDPSLLSSTDAAKTAAVQQFHKMFDTLTQLAKSDSQMQSIYTKITDRTQRWQEMTGKILETETASLFMEGSQRLRSRAMELLNVAPGQIGSVFGTPSGGGIDGLTRAFTEGDIAMAKLKGMQMTSAVRTRLFAAIELRSESLGGLDSVIAGSIKSIEDKGGSLGSKTASFLEREDLKTLSLSSTMNTVRTMMNGQEGLTQETMQDIMSRLQTTATVGMKDTKESLIALLSRRSAVRDSVLLRLEQVFLELESQLGEDLTAQQLHDLVGGKGGTLALFQPVAAMAAKEIEAQLDAAEAKMKETEHWDPRAESALSKVRQIARGELSMNDLLDLATEYLNDEEVVAKSGDLIMHAESLLDNFEAASSRIEKAGDRGDGNDATVQLMDAVTKAGITKDTVLSSVEGLDVNKLIDDTQSVMTDEAARRELVSSAGDTALDFLLEVLPSLPVPPFDGVREVCDDISSLYFFSGITSQHYERYRVKKEDIYIEVAGLAARKGAKKVMEQPNRQVKATELLIIDVRNISAVLDDALWSFEQTYMPYLKGKGRANTRLWDGAIRLKFELRRHIARTKKVNGEELPVWEPILCLNDRSCSIGGIELTIQGSGRITWAANKLAKLLQNPLRDYVVSVIVAALKNNSGWLVDTLNQNLRPYWDLVMRTANLELDKLPKLSRHHVTKADDDLVEDEVELVWRERVPLGINILTNCDSGYLKVIDLPRGTQARKVAHDKQLDPEIFKGSTIVSVNGRRFGPDSQVELFAALKDPARPLDSEGGAKMSRIMKQSEDKGGKKSPSTAENENLVETVSITQDEIGLKFTTFDDGFSLAVASFISGTDGRPPEVEQTGKVRVHDLLSHVNGITVLGGKGKGKQSALSCLEKVGAVRPLNLGFVKPYRYKISIDKSDLAHESFGGPSELKLKEVKSSFSKANVIVLDDFAQAEGAAETGGVFVGDNLVFINGVPVGAGCRLLQGCGPSPKLEDVIAMLKQLSPLALTFARARAKQSKVKTYLTSSPLSLDVEAATTFSLAALEYNQLGCVFATGYNGSDIVVKSITGVNGLFQKQMGAAEHDFVGSKLESIDGEFLPSYVNVQLIENALKRRWAASSKIELTFCNETRKEELFKLASHETAK</sequence>
<accession>K0RFY3</accession>
<proteinExistence type="predicted"/>
<dbReference type="OrthoDB" id="2157641at2759"/>
<dbReference type="EMBL" id="AGNL01040359">
    <property type="protein sequence ID" value="EJK52140.1"/>
    <property type="molecule type" value="Genomic_DNA"/>
</dbReference>
<evidence type="ECO:0000256" key="1">
    <source>
        <dbReference type="SAM" id="MobiDB-lite"/>
    </source>
</evidence>
<evidence type="ECO:0000313" key="3">
    <source>
        <dbReference type="Proteomes" id="UP000266841"/>
    </source>
</evidence>
<dbReference type="Proteomes" id="UP000266841">
    <property type="component" value="Unassembled WGS sequence"/>
</dbReference>
<organism evidence="2 3">
    <name type="scientific">Thalassiosira oceanica</name>
    <name type="common">Marine diatom</name>
    <dbReference type="NCBI Taxonomy" id="159749"/>
    <lineage>
        <taxon>Eukaryota</taxon>
        <taxon>Sar</taxon>
        <taxon>Stramenopiles</taxon>
        <taxon>Ochrophyta</taxon>
        <taxon>Bacillariophyta</taxon>
        <taxon>Coscinodiscophyceae</taxon>
        <taxon>Thalassiosirophycidae</taxon>
        <taxon>Thalassiosirales</taxon>
        <taxon>Thalassiosiraceae</taxon>
        <taxon>Thalassiosira</taxon>
    </lineage>
</organism>
<reference evidence="2 3" key="1">
    <citation type="journal article" date="2012" name="Genome Biol.">
        <title>Genome and low-iron response of an oceanic diatom adapted to chronic iron limitation.</title>
        <authorList>
            <person name="Lommer M."/>
            <person name="Specht M."/>
            <person name="Roy A.S."/>
            <person name="Kraemer L."/>
            <person name="Andreson R."/>
            <person name="Gutowska M.A."/>
            <person name="Wolf J."/>
            <person name="Bergner S.V."/>
            <person name="Schilhabel M.B."/>
            <person name="Klostermeier U.C."/>
            <person name="Beiko R.G."/>
            <person name="Rosenstiel P."/>
            <person name="Hippler M."/>
            <person name="Laroche J."/>
        </authorList>
    </citation>
    <scope>NUCLEOTIDE SEQUENCE [LARGE SCALE GENOMIC DNA]</scope>
    <source>
        <strain evidence="2 3">CCMP1005</strain>
    </source>
</reference>
<name>K0RFY3_THAOC</name>
<dbReference type="PANTHER" id="PTHR31138">
    <property type="entry name" value="CHROMOSOME 19, WHOLE GENOME SHOTGUN SEQUENCE"/>
    <property type="match status" value="1"/>
</dbReference>
<dbReference type="eggNOG" id="ENOG502QS2W">
    <property type="taxonomic scope" value="Eukaryota"/>
</dbReference>
<protein>
    <recommendedName>
        <fullName evidence="4">PDZ domain-containing protein</fullName>
    </recommendedName>
</protein>
<evidence type="ECO:0000313" key="2">
    <source>
        <dbReference type="EMBL" id="EJK52140.1"/>
    </source>
</evidence>
<feature type="region of interest" description="Disordered" evidence="1">
    <location>
        <begin position="1"/>
        <end position="21"/>
    </location>
</feature>
<gene>
    <name evidence="2" type="ORF">THAOC_28626</name>
</gene>
<dbReference type="PANTHER" id="PTHR31138:SF1">
    <property type="entry name" value="PDZ DOMAIN-CONTAINING PROTEIN"/>
    <property type="match status" value="1"/>
</dbReference>
<dbReference type="OMA" id="SFEQTYM"/>